<keyword evidence="2" id="KW-1185">Reference proteome</keyword>
<accession>A0A8C9H4F2</accession>
<proteinExistence type="predicted"/>
<dbReference type="Ensembl" id="ENSPTET00000021024.1">
    <property type="protein sequence ID" value="ENSPTEP00000014016.1"/>
    <property type="gene ID" value="ENSPTEG00000015660.1"/>
</dbReference>
<evidence type="ECO:0000313" key="2">
    <source>
        <dbReference type="Proteomes" id="UP000694416"/>
    </source>
</evidence>
<dbReference type="Proteomes" id="UP000694416">
    <property type="component" value="Unplaced"/>
</dbReference>
<organism evidence="1 2">
    <name type="scientific">Piliocolobus tephrosceles</name>
    <name type="common">Ugandan red Colobus</name>
    <dbReference type="NCBI Taxonomy" id="591936"/>
    <lineage>
        <taxon>Eukaryota</taxon>
        <taxon>Metazoa</taxon>
        <taxon>Chordata</taxon>
        <taxon>Craniata</taxon>
        <taxon>Vertebrata</taxon>
        <taxon>Euteleostomi</taxon>
        <taxon>Mammalia</taxon>
        <taxon>Eutheria</taxon>
        <taxon>Euarchontoglires</taxon>
        <taxon>Primates</taxon>
        <taxon>Haplorrhini</taxon>
        <taxon>Catarrhini</taxon>
        <taxon>Cercopithecidae</taxon>
        <taxon>Colobinae</taxon>
        <taxon>Piliocolobus</taxon>
    </lineage>
</organism>
<name>A0A8C9H4F2_9PRIM</name>
<reference evidence="1" key="2">
    <citation type="submission" date="2025-09" db="UniProtKB">
        <authorList>
            <consortium name="Ensembl"/>
        </authorList>
    </citation>
    <scope>IDENTIFICATION</scope>
</reference>
<evidence type="ECO:0000313" key="1">
    <source>
        <dbReference type="Ensembl" id="ENSPTEP00000014016.1"/>
    </source>
</evidence>
<dbReference type="AlphaFoldDB" id="A0A8C9H4F2"/>
<protein>
    <submittedName>
        <fullName evidence="1">Uncharacterized protein</fullName>
    </submittedName>
</protein>
<sequence length="77" mass="8381">MEQLLRAQLRTATLRAFGSPGAGCICEGQAYDTDAGPVFVKRSVRVCVCTIRDLPLASVRRLLGVVLTFLSSKRQGR</sequence>
<reference evidence="1" key="1">
    <citation type="submission" date="2025-08" db="UniProtKB">
        <authorList>
            <consortium name="Ensembl"/>
        </authorList>
    </citation>
    <scope>IDENTIFICATION</scope>
</reference>